<dbReference type="EMBL" id="CAMAPE010000048">
    <property type="protein sequence ID" value="CAH9105347.1"/>
    <property type="molecule type" value="Genomic_DNA"/>
</dbReference>
<proteinExistence type="predicted"/>
<feature type="compositionally biased region" description="Low complexity" evidence="1">
    <location>
        <begin position="75"/>
        <end position="86"/>
    </location>
</feature>
<protein>
    <submittedName>
        <fullName evidence="2">Uncharacterized protein</fullName>
    </submittedName>
</protein>
<feature type="compositionally biased region" description="Basic and acidic residues" evidence="1">
    <location>
        <begin position="62"/>
        <end position="74"/>
    </location>
</feature>
<dbReference type="Proteomes" id="UP001152484">
    <property type="component" value="Unassembled WGS sequence"/>
</dbReference>
<name>A0A9P1EH38_CUSEU</name>
<reference evidence="2" key="1">
    <citation type="submission" date="2022-07" db="EMBL/GenBank/DDBJ databases">
        <authorList>
            <person name="Macas J."/>
            <person name="Novak P."/>
            <person name="Neumann P."/>
        </authorList>
    </citation>
    <scope>NUCLEOTIDE SEQUENCE</scope>
</reference>
<accession>A0A9P1EH38</accession>
<organism evidence="2 3">
    <name type="scientific">Cuscuta europaea</name>
    <name type="common">European dodder</name>
    <dbReference type="NCBI Taxonomy" id="41803"/>
    <lineage>
        <taxon>Eukaryota</taxon>
        <taxon>Viridiplantae</taxon>
        <taxon>Streptophyta</taxon>
        <taxon>Embryophyta</taxon>
        <taxon>Tracheophyta</taxon>
        <taxon>Spermatophyta</taxon>
        <taxon>Magnoliopsida</taxon>
        <taxon>eudicotyledons</taxon>
        <taxon>Gunneridae</taxon>
        <taxon>Pentapetalae</taxon>
        <taxon>asterids</taxon>
        <taxon>lamiids</taxon>
        <taxon>Solanales</taxon>
        <taxon>Convolvulaceae</taxon>
        <taxon>Cuscuteae</taxon>
        <taxon>Cuscuta</taxon>
        <taxon>Cuscuta subgen. Cuscuta</taxon>
    </lineage>
</organism>
<evidence type="ECO:0000313" key="2">
    <source>
        <dbReference type="EMBL" id="CAH9105347.1"/>
    </source>
</evidence>
<sequence>MGRTKSNRNLVSKAIPEDQEIMAHEEDATTDQVGGGDVFQEAINLTTDLRNQLNGGAPDARIGLDKKRAEKTDHAPAQPMSAASPSVDPQVQAALSVIIASLAQNPIVLSALLPKTGGNVTPPPQPQPLAVRIGNDEGVMA</sequence>
<keyword evidence="3" id="KW-1185">Reference proteome</keyword>
<evidence type="ECO:0000313" key="3">
    <source>
        <dbReference type="Proteomes" id="UP001152484"/>
    </source>
</evidence>
<gene>
    <name evidence="2" type="ORF">CEURO_LOCUS16853</name>
</gene>
<comment type="caution">
    <text evidence="2">The sequence shown here is derived from an EMBL/GenBank/DDBJ whole genome shotgun (WGS) entry which is preliminary data.</text>
</comment>
<evidence type="ECO:0000256" key="1">
    <source>
        <dbReference type="SAM" id="MobiDB-lite"/>
    </source>
</evidence>
<feature type="region of interest" description="Disordered" evidence="1">
    <location>
        <begin position="117"/>
        <end position="141"/>
    </location>
</feature>
<dbReference type="AlphaFoldDB" id="A0A9P1EH38"/>
<feature type="region of interest" description="Disordered" evidence="1">
    <location>
        <begin position="50"/>
        <end position="86"/>
    </location>
</feature>